<accession>A0A3Q9C3U0</accession>
<evidence type="ECO:0000256" key="1">
    <source>
        <dbReference type="SAM" id="Phobius"/>
    </source>
</evidence>
<keyword evidence="1" id="KW-0472">Membrane</keyword>
<dbReference type="AlphaFoldDB" id="A0A3Q9C3U0"/>
<sequence>MADDDLVPRWASLGPHGMRAAAEATQFVAAPLLAGAAIATIGVAGADGPQFRWPGPAMLALTTAAVFLLAGIQLALRARRYLYSRADTQEWEGELEEGETPQRVYQQSSDMQVWRHWYATSARAYEIGVSLLGLGILGLLAPPDHASMGHAICRWTAVGVVGLAVVMQAVSAVRFNRMDRRRSPLRR</sequence>
<dbReference type="EMBL" id="CP034463">
    <property type="protein sequence ID" value="AZP22797.1"/>
    <property type="molecule type" value="Genomic_DNA"/>
</dbReference>
<organism evidence="2 3">
    <name type="scientific">Streptomyces aquilus</name>
    <dbReference type="NCBI Taxonomy" id="2548456"/>
    <lineage>
        <taxon>Bacteria</taxon>
        <taxon>Bacillati</taxon>
        <taxon>Actinomycetota</taxon>
        <taxon>Actinomycetes</taxon>
        <taxon>Kitasatosporales</taxon>
        <taxon>Streptomycetaceae</taxon>
        <taxon>Streptomyces</taxon>
    </lineage>
</organism>
<protein>
    <submittedName>
        <fullName evidence="2">Uncharacterized protein</fullName>
    </submittedName>
</protein>
<gene>
    <name evidence="2" type="ORF">EJC51_46220</name>
</gene>
<name>A0A3Q9C3U0_9ACTN</name>
<keyword evidence="1" id="KW-1133">Transmembrane helix</keyword>
<feature type="transmembrane region" description="Helical" evidence="1">
    <location>
        <begin position="57"/>
        <end position="76"/>
    </location>
</feature>
<keyword evidence="3" id="KW-1185">Reference proteome</keyword>
<dbReference type="Proteomes" id="UP000280197">
    <property type="component" value="Chromosome"/>
</dbReference>
<evidence type="ECO:0000313" key="2">
    <source>
        <dbReference type="EMBL" id="AZP22797.1"/>
    </source>
</evidence>
<dbReference type="RefSeq" id="WP_126276596.1">
    <property type="nucleotide sequence ID" value="NZ_CP034463.1"/>
</dbReference>
<feature type="transmembrane region" description="Helical" evidence="1">
    <location>
        <begin position="27"/>
        <end position="45"/>
    </location>
</feature>
<keyword evidence="1" id="KW-0812">Transmembrane</keyword>
<dbReference type="KEGG" id="saqu:EJC51_46220"/>
<evidence type="ECO:0000313" key="3">
    <source>
        <dbReference type="Proteomes" id="UP000280197"/>
    </source>
</evidence>
<feature type="transmembrane region" description="Helical" evidence="1">
    <location>
        <begin position="124"/>
        <end position="143"/>
    </location>
</feature>
<proteinExistence type="predicted"/>
<feature type="transmembrane region" description="Helical" evidence="1">
    <location>
        <begin position="155"/>
        <end position="176"/>
    </location>
</feature>
<reference evidence="2 3" key="1">
    <citation type="submission" date="2018-12" db="EMBL/GenBank/DDBJ databases">
        <authorList>
            <person name="Li K."/>
        </authorList>
    </citation>
    <scope>NUCLEOTIDE SEQUENCE [LARGE SCALE GENOMIC DNA]</scope>
    <source>
        <strain evidence="3">CR22</strain>
    </source>
</reference>